<evidence type="ECO:0000313" key="2">
    <source>
        <dbReference type="EMBL" id="GBE83018.1"/>
    </source>
</evidence>
<reference evidence="2 3" key="1">
    <citation type="journal article" date="2018" name="Sci. Rep.">
        <title>Genome sequence of the cauliflower mushroom Sparassis crispa (Hanabiratake) and its association with beneficial usage.</title>
        <authorList>
            <person name="Kiyama R."/>
            <person name="Furutani Y."/>
            <person name="Kawaguchi K."/>
            <person name="Nakanishi T."/>
        </authorList>
    </citation>
    <scope>NUCLEOTIDE SEQUENCE [LARGE SCALE GENOMIC DNA]</scope>
</reference>
<keyword evidence="1" id="KW-1133">Transmembrane helix</keyword>
<dbReference type="EMBL" id="BFAD01000005">
    <property type="protein sequence ID" value="GBE83018.1"/>
    <property type="molecule type" value="Genomic_DNA"/>
</dbReference>
<gene>
    <name evidence="2" type="ORF">SCP_0500610</name>
</gene>
<dbReference type="GeneID" id="38779935"/>
<sequence>MENAPQEKMFRRWVAIGQRFAALAAAGSVYLLIIIAARGHYKTIGLLQQPTIWVMCNTLRWPNPDTLIGQHILSQLIPLIDYVCQAIPLSIDTIFPPSWLQEVGLTQHINCQDFDLTVTFFDTFTYKCFRSVDCHHPSWAPCLISEDIMEMDEGPTSMYLMTRNLLFAASSTASTRLPSPIIDAKGELTGDAVDLQDTRLDRDPFPDAPSFRSEQFYTPDASSPQYLVLDTNFDLDTPMNKACPYPKKKKETSKWIRWSDQQRKYAENAYNATTLADFETKVKHHYSSDGVKVTNSYIRLDCSAFAGKEIQLNCKDGELLAFVAADMSQAMREGLERGLRSILFSGGLSEYQLQDVDTAASPGQHKFPCIHFSRYARNIVRGDDAPDDVHPLFLYKAKVVCGYMNHHQMIPYVWKEFFDHEQEYDALYNVFEEFFQWIADKLTHFNLHYRGERASLVLHSDRDSEDWDKDQKGWQHSTFMNS</sequence>
<evidence type="ECO:0000256" key="1">
    <source>
        <dbReference type="SAM" id="Phobius"/>
    </source>
</evidence>
<name>A0A401GLG4_9APHY</name>
<keyword evidence="1" id="KW-0472">Membrane</keyword>
<keyword evidence="3" id="KW-1185">Reference proteome</keyword>
<protein>
    <submittedName>
        <fullName evidence="2">Uncharacterized protein</fullName>
    </submittedName>
</protein>
<proteinExistence type="predicted"/>
<accession>A0A401GLG4</accession>
<evidence type="ECO:0000313" key="3">
    <source>
        <dbReference type="Proteomes" id="UP000287166"/>
    </source>
</evidence>
<dbReference type="Proteomes" id="UP000287166">
    <property type="component" value="Unassembled WGS sequence"/>
</dbReference>
<keyword evidence="1" id="KW-0812">Transmembrane</keyword>
<feature type="transmembrane region" description="Helical" evidence="1">
    <location>
        <begin position="20"/>
        <end position="41"/>
    </location>
</feature>
<dbReference type="AlphaFoldDB" id="A0A401GLG4"/>
<dbReference type="InParanoid" id="A0A401GLG4"/>
<organism evidence="2 3">
    <name type="scientific">Sparassis crispa</name>
    <dbReference type="NCBI Taxonomy" id="139825"/>
    <lineage>
        <taxon>Eukaryota</taxon>
        <taxon>Fungi</taxon>
        <taxon>Dikarya</taxon>
        <taxon>Basidiomycota</taxon>
        <taxon>Agaricomycotina</taxon>
        <taxon>Agaricomycetes</taxon>
        <taxon>Polyporales</taxon>
        <taxon>Sparassidaceae</taxon>
        <taxon>Sparassis</taxon>
    </lineage>
</organism>
<dbReference type="RefSeq" id="XP_027613931.1">
    <property type="nucleotide sequence ID" value="XM_027758130.1"/>
</dbReference>
<dbReference type="STRING" id="139825.A0A401GLG4"/>
<dbReference type="OrthoDB" id="2535938at2759"/>
<comment type="caution">
    <text evidence="2">The sequence shown here is derived from an EMBL/GenBank/DDBJ whole genome shotgun (WGS) entry which is preliminary data.</text>
</comment>